<sequence length="149" mass="17224">MRLRIQQSHPETLEEVTRVAVELEAIQNADKQRVHRMTTQVQNIGIDDVKCSSSGIVDLQAYIKELSCEIREIKVELDSLKRKRVERLFNRQDLKKNWQGQQVRMQPRSTRISNNGSGMYIPGRVQGREVNFLIDTDATVTIINSPVYE</sequence>
<protein>
    <submittedName>
        <fullName evidence="2">Uncharacterized protein</fullName>
    </submittedName>
</protein>
<keyword evidence="1" id="KW-0175">Coiled coil</keyword>
<proteinExistence type="predicted"/>
<evidence type="ECO:0000313" key="2">
    <source>
        <dbReference type="EMBL" id="KAL3852720.1"/>
    </source>
</evidence>
<keyword evidence="3" id="KW-1185">Reference proteome</keyword>
<name>A0ABD3UUE9_SINWO</name>
<reference evidence="2 3" key="1">
    <citation type="submission" date="2024-11" db="EMBL/GenBank/DDBJ databases">
        <title>Chromosome-level genome assembly of the freshwater bivalve Anodonta woodiana.</title>
        <authorList>
            <person name="Chen X."/>
        </authorList>
    </citation>
    <scope>NUCLEOTIDE SEQUENCE [LARGE SCALE GENOMIC DNA]</scope>
    <source>
        <strain evidence="2">MN2024</strain>
        <tissue evidence="2">Gills</tissue>
    </source>
</reference>
<dbReference type="Proteomes" id="UP001634394">
    <property type="component" value="Unassembled WGS sequence"/>
</dbReference>
<accession>A0ABD3UUE9</accession>
<feature type="coiled-coil region" evidence="1">
    <location>
        <begin position="56"/>
        <end position="83"/>
    </location>
</feature>
<organism evidence="2 3">
    <name type="scientific">Sinanodonta woodiana</name>
    <name type="common">Chinese pond mussel</name>
    <name type="synonym">Anodonta woodiana</name>
    <dbReference type="NCBI Taxonomy" id="1069815"/>
    <lineage>
        <taxon>Eukaryota</taxon>
        <taxon>Metazoa</taxon>
        <taxon>Spiralia</taxon>
        <taxon>Lophotrochozoa</taxon>
        <taxon>Mollusca</taxon>
        <taxon>Bivalvia</taxon>
        <taxon>Autobranchia</taxon>
        <taxon>Heteroconchia</taxon>
        <taxon>Palaeoheterodonta</taxon>
        <taxon>Unionida</taxon>
        <taxon>Unionoidea</taxon>
        <taxon>Unionidae</taxon>
        <taxon>Unioninae</taxon>
        <taxon>Sinanodonta</taxon>
    </lineage>
</organism>
<comment type="caution">
    <text evidence="2">The sequence shown here is derived from an EMBL/GenBank/DDBJ whole genome shotgun (WGS) entry which is preliminary data.</text>
</comment>
<evidence type="ECO:0000313" key="3">
    <source>
        <dbReference type="Proteomes" id="UP001634394"/>
    </source>
</evidence>
<gene>
    <name evidence="2" type="ORF">ACJMK2_016338</name>
</gene>
<evidence type="ECO:0000256" key="1">
    <source>
        <dbReference type="SAM" id="Coils"/>
    </source>
</evidence>
<dbReference type="EMBL" id="JBJQND010000015">
    <property type="protein sequence ID" value="KAL3852720.1"/>
    <property type="molecule type" value="Genomic_DNA"/>
</dbReference>
<dbReference type="AlphaFoldDB" id="A0ABD3UUE9"/>